<organism evidence="1 2">
    <name type="scientific">Sphingobium olei</name>
    <dbReference type="NCBI Taxonomy" id="420955"/>
    <lineage>
        <taxon>Bacteria</taxon>
        <taxon>Pseudomonadati</taxon>
        <taxon>Pseudomonadota</taxon>
        <taxon>Alphaproteobacteria</taxon>
        <taxon>Sphingomonadales</taxon>
        <taxon>Sphingomonadaceae</taxon>
        <taxon>Sphingobium</taxon>
    </lineage>
</organism>
<dbReference type="Proteomes" id="UP001597203">
    <property type="component" value="Unassembled WGS sequence"/>
</dbReference>
<evidence type="ECO:0000313" key="1">
    <source>
        <dbReference type="EMBL" id="MFD1104727.1"/>
    </source>
</evidence>
<evidence type="ECO:0000313" key="2">
    <source>
        <dbReference type="Proteomes" id="UP001597203"/>
    </source>
</evidence>
<dbReference type="RefSeq" id="WP_380910225.1">
    <property type="nucleotide sequence ID" value="NZ_JBHTLS010000110.1"/>
</dbReference>
<evidence type="ECO:0008006" key="3">
    <source>
        <dbReference type="Google" id="ProtNLM"/>
    </source>
</evidence>
<proteinExistence type="predicted"/>
<sequence>MDRFADKSLNAQAKGSALSRFESAKQRFFAQLLIAMKIPSLIEAITSEVAAGHHAVVQLVTTAEAMLARRLATLSADERAQLDIELSPREYI</sequence>
<dbReference type="EMBL" id="JBHTLS010000110">
    <property type="protein sequence ID" value="MFD1104727.1"/>
    <property type="molecule type" value="Genomic_DNA"/>
</dbReference>
<reference evidence="2" key="1">
    <citation type="journal article" date="2019" name="Int. J. Syst. Evol. Microbiol.">
        <title>The Global Catalogue of Microorganisms (GCM) 10K type strain sequencing project: providing services to taxonomists for standard genome sequencing and annotation.</title>
        <authorList>
            <consortium name="The Broad Institute Genomics Platform"/>
            <consortium name="The Broad Institute Genome Sequencing Center for Infectious Disease"/>
            <person name="Wu L."/>
            <person name="Ma J."/>
        </authorList>
    </citation>
    <scope>NUCLEOTIDE SEQUENCE [LARGE SCALE GENOMIC DNA]</scope>
    <source>
        <strain evidence="2">CCUG 54329</strain>
    </source>
</reference>
<gene>
    <name evidence="1" type="ORF">ACFQ24_07550</name>
</gene>
<protein>
    <recommendedName>
        <fullName evidence="3">DUF892 family protein</fullName>
    </recommendedName>
</protein>
<keyword evidence="2" id="KW-1185">Reference proteome</keyword>
<accession>A0ABW3NZ96</accession>
<name>A0ABW3NZ96_9SPHN</name>
<comment type="caution">
    <text evidence="1">The sequence shown here is derived from an EMBL/GenBank/DDBJ whole genome shotgun (WGS) entry which is preliminary data.</text>
</comment>